<proteinExistence type="predicted"/>
<reference evidence="1 2" key="1">
    <citation type="submission" date="2015-08" db="EMBL/GenBank/DDBJ databases">
        <title>Next Generation Sequencing and Analysis of the Genome of Puccinia sorghi L Schw, the Causal Agent of Maize Common Rust.</title>
        <authorList>
            <person name="Rochi L."/>
            <person name="Burguener G."/>
            <person name="Darino M."/>
            <person name="Turjanski A."/>
            <person name="Kreff E."/>
            <person name="Dieguez M.J."/>
            <person name="Sacco F."/>
        </authorList>
    </citation>
    <scope>NUCLEOTIDE SEQUENCE [LARGE SCALE GENOMIC DNA]</scope>
    <source>
        <strain evidence="1 2">RO10H11247</strain>
    </source>
</reference>
<dbReference type="EMBL" id="LAVV01006569">
    <property type="protein sequence ID" value="KNZ59323.1"/>
    <property type="molecule type" value="Genomic_DNA"/>
</dbReference>
<name>A0A0L6VEZ6_9BASI</name>
<sequence>MDLATLLQQLVDLISVAKEERKLFPQEIAHQGAKTTCQQAEVQAQTTTLATLPTEARKPKVGVPDKFDGMQGIKAEVYASQFILYIKCG</sequence>
<organism evidence="1 2">
    <name type="scientific">Puccinia sorghi</name>
    <dbReference type="NCBI Taxonomy" id="27349"/>
    <lineage>
        <taxon>Eukaryota</taxon>
        <taxon>Fungi</taxon>
        <taxon>Dikarya</taxon>
        <taxon>Basidiomycota</taxon>
        <taxon>Pucciniomycotina</taxon>
        <taxon>Pucciniomycetes</taxon>
        <taxon>Pucciniales</taxon>
        <taxon>Pucciniaceae</taxon>
        <taxon>Puccinia</taxon>
    </lineage>
</organism>
<dbReference type="AlphaFoldDB" id="A0A0L6VEZ6"/>
<evidence type="ECO:0000313" key="1">
    <source>
        <dbReference type="EMBL" id="KNZ59323.1"/>
    </source>
</evidence>
<gene>
    <name evidence="1" type="ORF">VP01_1759g2</name>
</gene>
<comment type="caution">
    <text evidence="1">The sequence shown here is derived from an EMBL/GenBank/DDBJ whole genome shotgun (WGS) entry which is preliminary data.</text>
</comment>
<evidence type="ECO:0000313" key="2">
    <source>
        <dbReference type="Proteomes" id="UP000037035"/>
    </source>
</evidence>
<keyword evidence="2" id="KW-1185">Reference proteome</keyword>
<dbReference type="Proteomes" id="UP000037035">
    <property type="component" value="Unassembled WGS sequence"/>
</dbReference>
<protein>
    <submittedName>
        <fullName evidence="1">Uncharacterized protein</fullName>
    </submittedName>
</protein>
<accession>A0A0L6VEZ6</accession>
<dbReference type="VEuPathDB" id="FungiDB:VP01_1759g2"/>